<evidence type="ECO:0000313" key="2">
    <source>
        <dbReference type="EMBL" id="KEY72507.1"/>
    </source>
</evidence>
<evidence type="ECO:0000259" key="1">
    <source>
        <dbReference type="Pfam" id="PF06985"/>
    </source>
</evidence>
<dbReference type="OrthoDB" id="3486565at2759"/>
<dbReference type="Proteomes" id="UP000028045">
    <property type="component" value="Unassembled WGS sequence"/>
</dbReference>
<feature type="domain" description="Heterokaryon incompatibility" evidence="1">
    <location>
        <begin position="221"/>
        <end position="379"/>
    </location>
</feature>
<dbReference type="InterPro" id="IPR010730">
    <property type="entry name" value="HET"/>
</dbReference>
<dbReference type="HOGENOM" id="CLU_002639_3_2_1"/>
<keyword evidence="3" id="KW-1185">Reference proteome</keyword>
<gene>
    <name evidence="2" type="ORF">S7711_10184</name>
</gene>
<dbReference type="EMBL" id="KL648081">
    <property type="protein sequence ID" value="KEY72507.1"/>
    <property type="molecule type" value="Genomic_DNA"/>
</dbReference>
<evidence type="ECO:0000313" key="3">
    <source>
        <dbReference type="Proteomes" id="UP000028045"/>
    </source>
</evidence>
<accession>A0A084B4M8</accession>
<sequence>MESLCERCSSLDFATISEADARTYFGVNEGYPQGHDLYFFSVRSDLDELDYLNISDLGRMLNLYHKDTKSLVTAAASCQVCKLVLGSVQQVFNAMARAREMDYDYRQVEYEFWICGRDDCSSGFMVLGFEHGDPKPLQNRSYVLMASIDFRVEQVIGRPIPEAPRDPLQIQRLKQWIQNCSENHHHENMEPLPPLPTRVLRINEDASMVFLEASAGDRGEYAALSHCWGSLQPITMTSNNLSEMQNGLSTSDLPQTFQDAVWMTHALGYRRLWIDSLCIKQDDVEDWKRESATMHTVYRNAVIAISATRAANSSEGFLGPRQQPRPVLVPYQLRDESNQQVSTSNVYAFVSPLKHEAFPNTITEFSGEPLSSRGWALQERFLSARVLHFTRTQTWFECEDRMLSEANNLDLYDAVKMGEVGSYSHFPDSYLFKHRWRQLSALYSSRRLTNPGDKLPAMAGMAAHFAWCSKQALAWAHPDLERPLRKPRRYLAGIWLAEDSIGDLCWKRDDRSERGLRPLEYRAPTWSWTSLDGPIKWDFDLHIELAAVKEAHIELQSPEHIFGQVSGGWLSLSAFICKPQRETRDGFKQGSLCIEMEDSLLFLTPNWDAEPYKLPDNGQFARTEAGEADLSAVIMGCFLTHDGSTFSLFVVLIKPVTAKVSSHPQTPAFERVGSGEALGGGGTEALAKLVNTLKVKKDKEELDEILLL</sequence>
<dbReference type="AlphaFoldDB" id="A0A084B4M8"/>
<name>A0A084B4M8_STACB</name>
<protein>
    <recommendedName>
        <fullName evidence="1">Heterokaryon incompatibility domain-containing protein</fullName>
    </recommendedName>
</protein>
<proteinExistence type="predicted"/>
<dbReference type="Pfam" id="PF06985">
    <property type="entry name" value="HET"/>
    <property type="match status" value="1"/>
</dbReference>
<dbReference type="PANTHER" id="PTHR33112:SF16">
    <property type="entry name" value="HETEROKARYON INCOMPATIBILITY DOMAIN-CONTAINING PROTEIN"/>
    <property type="match status" value="1"/>
</dbReference>
<organism evidence="2 3">
    <name type="scientific">Stachybotrys chartarum (strain CBS 109288 / IBT 7711)</name>
    <name type="common">Toxic black mold</name>
    <name type="synonym">Stilbospora chartarum</name>
    <dbReference type="NCBI Taxonomy" id="1280523"/>
    <lineage>
        <taxon>Eukaryota</taxon>
        <taxon>Fungi</taxon>
        <taxon>Dikarya</taxon>
        <taxon>Ascomycota</taxon>
        <taxon>Pezizomycotina</taxon>
        <taxon>Sordariomycetes</taxon>
        <taxon>Hypocreomycetidae</taxon>
        <taxon>Hypocreales</taxon>
        <taxon>Stachybotryaceae</taxon>
        <taxon>Stachybotrys</taxon>
    </lineage>
</organism>
<dbReference type="PANTHER" id="PTHR33112">
    <property type="entry name" value="DOMAIN PROTEIN, PUTATIVE-RELATED"/>
    <property type="match status" value="1"/>
</dbReference>
<reference evidence="2 3" key="1">
    <citation type="journal article" date="2014" name="BMC Genomics">
        <title>Comparative genome sequencing reveals chemotype-specific gene clusters in the toxigenic black mold Stachybotrys.</title>
        <authorList>
            <person name="Semeiks J."/>
            <person name="Borek D."/>
            <person name="Otwinowski Z."/>
            <person name="Grishin N.V."/>
        </authorList>
    </citation>
    <scope>NUCLEOTIDE SEQUENCE [LARGE SCALE GENOMIC DNA]</scope>
    <source>
        <strain evidence="3">CBS 109288 / IBT 7711</strain>
    </source>
</reference>